<comment type="caution">
    <text evidence="2">The sequence shown here is derived from an EMBL/GenBank/DDBJ whole genome shotgun (WGS) entry which is preliminary data.</text>
</comment>
<dbReference type="EMBL" id="BMAO01030706">
    <property type="protein sequence ID" value="GFQ69777.1"/>
    <property type="molecule type" value="Genomic_DNA"/>
</dbReference>
<dbReference type="Proteomes" id="UP000887116">
    <property type="component" value="Unassembled WGS sequence"/>
</dbReference>
<evidence type="ECO:0000256" key="1">
    <source>
        <dbReference type="SAM" id="Coils"/>
    </source>
</evidence>
<sequence>MFSPKCCKEHKNACSKKNHLETSEWKFEDENLALEEQYFDPMNKAMPSTQRKLKCMEEVNKTLEAEKMQALSKEIEEFSSKKNKDFIQQAEFKSDISHGEPSSYDAIFPLADFIDSKQVPFNSDFIFKGKKHRKIRGIWDALELGNSFFNQKILESSKNTENNENLKNLKKSKKETNPYLILLNRLDEEEGVRMPSIEDKLKLAEDSLRISTTKFCKACEELIDEKSNSPDSTEKFKFLRPEKAQEAFRAKVFDSKLQPPQTLSVSEIEKKSIIGTTETKQQKKESKRKLMKMKTLYKQGFYLPVNTWFTQEKETQSLSSEELDFLNSTSTKAFLKFIEERKKTPPKVLQEIQKKLQKMQEPRNPT</sequence>
<keyword evidence="1" id="KW-0175">Coiled coil</keyword>
<accession>A0A8X6F4D7</accession>
<feature type="coiled-coil region" evidence="1">
    <location>
        <begin position="46"/>
        <end position="73"/>
    </location>
</feature>
<protein>
    <submittedName>
        <fullName evidence="2">Uncharacterized protein</fullName>
    </submittedName>
</protein>
<dbReference type="AlphaFoldDB" id="A0A8X6F4D7"/>
<evidence type="ECO:0000313" key="3">
    <source>
        <dbReference type="Proteomes" id="UP000887116"/>
    </source>
</evidence>
<name>A0A8X6F4D7_TRICU</name>
<proteinExistence type="predicted"/>
<gene>
    <name evidence="2" type="primary">AVEN_258239_1</name>
    <name evidence="2" type="ORF">TNCT_419291</name>
</gene>
<evidence type="ECO:0000313" key="2">
    <source>
        <dbReference type="EMBL" id="GFQ69777.1"/>
    </source>
</evidence>
<organism evidence="2 3">
    <name type="scientific">Trichonephila clavata</name>
    <name type="common">Joro spider</name>
    <name type="synonym">Nephila clavata</name>
    <dbReference type="NCBI Taxonomy" id="2740835"/>
    <lineage>
        <taxon>Eukaryota</taxon>
        <taxon>Metazoa</taxon>
        <taxon>Ecdysozoa</taxon>
        <taxon>Arthropoda</taxon>
        <taxon>Chelicerata</taxon>
        <taxon>Arachnida</taxon>
        <taxon>Araneae</taxon>
        <taxon>Araneomorphae</taxon>
        <taxon>Entelegynae</taxon>
        <taxon>Araneoidea</taxon>
        <taxon>Nephilidae</taxon>
        <taxon>Trichonephila</taxon>
    </lineage>
</organism>
<dbReference type="OrthoDB" id="6431601at2759"/>
<reference evidence="2" key="1">
    <citation type="submission" date="2020-07" db="EMBL/GenBank/DDBJ databases">
        <title>Multicomponent nature underlies the extraordinary mechanical properties of spider dragline silk.</title>
        <authorList>
            <person name="Kono N."/>
            <person name="Nakamura H."/>
            <person name="Mori M."/>
            <person name="Yoshida Y."/>
            <person name="Ohtoshi R."/>
            <person name="Malay A.D."/>
            <person name="Moran D.A.P."/>
            <person name="Tomita M."/>
            <person name="Numata K."/>
            <person name="Arakawa K."/>
        </authorList>
    </citation>
    <scope>NUCLEOTIDE SEQUENCE</scope>
</reference>
<keyword evidence="3" id="KW-1185">Reference proteome</keyword>